<organism evidence="1 2">
    <name type="scientific">Ruminococcus difficilis</name>
    <dbReference type="NCBI Taxonomy" id="2763069"/>
    <lineage>
        <taxon>Bacteria</taxon>
        <taxon>Bacillati</taxon>
        <taxon>Bacillota</taxon>
        <taxon>Clostridia</taxon>
        <taxon>Eubacteriales</taxon>
        <taxon>Oscillospiraceae</taxon>
        <taxon>Ruminococcus</taxon>
    </lineage>
</organism>
<dbReference type="Proteomes" id="UP000633365">
    <property type="component" value="Unassembled WGS sequence"/>
</dbReference>
<comment type="caution">
    <text evidence="1">The sequence shown here is derived from an EMBL/GenBank/DDBJ whole genome shotgun (WGS) entry which is preliminary data.</text>
</comment>
<evidence type="ECO:0000313" key="2">
    <source>
        <dbReference type="Proteomes" id="UP000633365"/>
    </source>
</evidence>
<keyword evidence="2" id="KW-1185">Reference proteome</keyword>
<accession>A0A934WRA6</accession>
<gene>
    <name evidence="1" type="ORF">JKK62_05970</name>
</gene>
<reference evidence="1" key="1">
    <citation type="submission" date="2021-01" db="EMBL/GenBank/DDBJ databases">
        <title>Genome public.</title>
        <authorList>
            <person name="Liu C."/>
            <person name="Sun Q."/>
        </authorList>
    </citation>
    <scope>NUCLEOTIDE SEQUENCE</scope>
    <source>
        <strain evidence="1">M6</strain>
    </source>
</reference>
<evidence type="ECO:0000313" key="1">
    <source>
        <dbReference type="EMBL" id="MBK6088204.1"/>
    </source>
</evidence>
<protein>
    <submittedName>
        <fullName evidence="1">Terminase small subunit</fullName>
    </submittedName>
</protein>
<dbReference type="RefSeq" id="WP_186832798.1">
    <property type="nucleotide sequence ID" value="NZ_JAEQMG010000048.1"/>
</dbReference>
<proteinExistence type="predicted"/>
<name>A0A934WRA6_9FIRM</name>
<dbReference type="EMBL" id="JAEQMG010000048">
    <property type="protein sequence ID" value="MBK6088204.1"/>
    <property type="molecule type" value="Genomic_DNA"/>
</dbReference>
<dbReference type="GO" id="GO:0051276">
    <property type="term" value="P:chromosome organization"/>
    <property type="evidence" value="ECO:0007669"/>
    <property type="project" value="InterPro"/>
</dbReference>
<dbReference type="Pfam" id="PF03592">
    <property type="entry name" value="Terminase_2"/>
    <property type="match status" value="1"/>
</dbReference>
<sequence>MKPREKEFCRLMTVVADPIKAARKAGYKHPERAWSELSAREEIVSEIRRRCENIRSVYEHTAICGLYKLAYGGVSDALTLLYRDDLSEEDLRMLDLRNVSEIKRTDKGIEVKFCDRIKAIDKLQELLGSGTEHGNGSGLLDAILSSAEALGSRSGSETDDL</sequence>
<dbReference type="InterPro" id="IPR005335">
    <property type="entry name" value="Terminase_ssu"/>
</dbReference>
<dbReference type="AlphaFoldDB" id="A0A934WRA6"/>